<accession>A0A673FU40</accession>
<name>A0A673FU40_9TELE</name>
<sequence length="136" mass="14807">IKRTLIGPGPQCATGGFIETEKLGSEASGKLRLTAGIDIVLSVLIEAHINLLVLTDNSSVSVRFQKVFQNCISRFCVMRSNSVPLNSGSTTYLPDFSPKDTILMTTVCRKGLREGENLEQRHINRLCVSGTSLHTS</sequence>
<organism evidence="1 2">
    <name type="scientific">Sinocyclocheilus rhinocerous</name>
    <dbReference type="NCBI Taxonomy" id="307959"/>
    <lineage>
        <taxon>Eukaryota</taxon>
        <taxon>Metazoa</taxon>
        <taxon>Chordata</taxon>
        <taxon>Craniata</taxon>
        <taxon>Vertebrata</taxon>
        <taxon>Euteleostomi</taxon>
        <taxon>Actinopterygii</taxon>
        <taxon>Neopterygii</taxon>
        <taxon>Teleostei</taxon>
        <taxon>Ostariophysi</taxon>
        <taxon>Cypriniformes</taxon>
        <taxon>Cyprinidae</taxon>
        <taxon>Cyprininae</taxon>
        <taxon>Sinocyclocheilus</taxon>
    </lineage>
</organism>
<keyword evidence="2" id="KW-1185">Reference proteome</keyword>
<dbReference type="Ensembl" id="ENSSRHT00000006693.1">
    <property type="protein sequence ID" value="ENSSRHP00000006472.1"/>
    <property type="gene ID" value="ENSSRHG00000003931.1"/>
</dbReference>
<proteinExistence type="predicted"/>
<evidence type="ECO:0000313" key="1">
    <source>
        <dbReference type="Ensembl" id="ENSSRHP00000006472.1"/>
    </source>
</evidence>
<reference evidence="1" key="1">
    <citation type="submission" date="2025-08" db="UniProtKB">
        <authorList>
            <consortium name="Ensembl"/>
        </authorList>
    </citation>
    <scope>IDENTIFICATION</scope>
</reference>
<dbReference type="Proteomes" id="UP000472270">
    <property type="component" value="Unassembled WGS sequence"/>
</dbReference>
<evidence type="ECO:0000313" key="2">
    <source>
        <dbReference type="Proteomes" id="UP000472270"/>
    </source>
</evidence>
<dbReference type="AlphaFoldDB" id="A0A673FU40"/>
<protein>
    <submittedName>
        <fullName evidence="1">Uncharacterized protein</fullName>
    </submittedName>
</protein>
<reference evidence="1" key="2">
    <citation type="submission" date="2025-09" db="UniProtKB">
        <authorList>
            <consortium name="Ensembl"/>
        </authorList>
    </citation>
    <scope>IDENTIFICATION</scope>
</reference>